<organism evidence="2">
    <name type="scientific">Thermodesulforhabdus norvegica</name>
    <dbReference type="NCBI Taxonomy" id="39841"/>
    <lineage>
        <taxon>Bacteria</taxon>
        <taxon>Pseudomonadati</taxon>
        <taxon>Thermodesulfobacteriota</taxon>
        <taxon>Syntrophobacteria</taxon>
        <taxon>Syntrophobacterales</taxon>
        <taxon>Thermodesulforhabdaceae</taxon>
        <taxon>Thermodesulforhabdus</taxon>
    </lineage>
</organism>
<comment type="caution">
    <text evidence="2">The sequence shown here is derived from an EMBL/GenBank/DDBJ whole genome shotgun (WGS) entry which is preliminary data.</text>
</comment>
<dbReference type="SUPFAM" id="SSF69864">
    <property type="entry name" value="Argininosuccinate synthetase, C-terminal domain"/>
    <property type="match status" value="1"/>
</dbReference>
<dbReference type="GO" id="GO:0004055">
    <property type="term" value="F:argininosuccinate synthase activity"/>
    <property type="evidence" value="ECO:0007669"/>
    <property type="project" value="InterPro"/>
</dbReference>
<dbReference type="InterPro" id="IPR024074">
    <property type="entry name" value="AS_cat/multimer_dom_body"/>
</dbReference>
<accession>A0A7C1AXK5</accession>
<evidence type="ECO:0000313" key="2">
    <source>
        <dbReference type="EMBL" id="HDL90651.1"/>
    </source>
</evidence>
<feature type="domain" description="Arginosuccinate synthase C-terminal" evidence="1">
    <location>
        <begin position="1"/>
        <end position="48"/>
    </location>
</feature>
<dbReference type="Proteomes" id="UP000886355">
    <property type="component" value="Unassembled WGS sequence"/>
</dbReference>
<sequence length="64" mass="7341">YKGNFRVVGRSSPNSLYDLKLATYDVRSAFNQSLACGFIELWGLQSRTFNVLRAKLKSIERKLL</sequence>
<protein>
    <recommendedName>
        <fullName evidence="1">Arginosuccinate synthase C-terminal domain-containing protein</fullName>
    </recommendedName>
</protein>
<dbReference type="EMBL" id="DQZW01000337">
    <property type="protein sequence ID" value="HDL90651.1"/>
    <property type="molecule type" value="Genomic_DNA"/>
</dbReference>
<reference evidence="2" key="1">
    <citation type="journal article" date="2020" name="mSystems">
        <title>Genome- and Community-Level Interaction Insights into Carbon Utilization and Element Cycling Functions of Hydrothermarchaeota in Hydrothermal Sediment.</title>
        <authorList>
            <person name="Zhou Z."/>
            <person name="Liu Y."/>
            <person name="Xu W."/>
            <person name="Pan J."/>
            <person name="Luo Z.H."/>
            <person name="Li M."/>
        </authorList>
    </citation>
    <scope>NUCLEOTIDE SEQUENCE [LARGE SCALE GENOMIC DNA]</scope>
    <source>
        <strain evidence="2">HyVt-19</strain>
    </source>
</reference>
<gene>
    <name evidence="2" type="ORF">ENG14_07085</name>
</gene>
<name>A0A7C1AXK5_9BACT</name>
<dbReference type="AlphaFoldDB" id="A0A7C1AXK5"/>
<dbReference type="Pfam" id="PF20979">
    <property type="entry name" value="Arginosuc_syn_C"/>
    <property type="match status" value="1"/>
</dbReference>
<dbReference type="Gene3D" id="3.90.1260.10">
    <property type="entry name" value="Argininosuccinate synthetase, chain A, domain 2"/>
    <property type="match status" value="1"/>
</dbReference>
<feature type="non-terminal residue" evidence="2">
    <location>
        <position position="1"/>
    </location>
</feature>
<dbReference type="InterPro" id="IPR048268">
    <property type="entry name" value="Arginosuc_syn_C"/>
</dbReference>
<evidence type="ECO:0000259" key="1">
    <source>
        <dbReference type="Pfam" id="PF20979"/>
    </source>
</evidence>
<dbReference type="UniPathway" id="UPA00068">
    <property type="reaction ID" value="UER00113"/>
</dbReference>
<dbReference type="GO" id="GO:0006526">
    <property type="term" value="P:L-arginine biosynthetic process"/>
    <property type="evidence" value="ECO:0007669"/>
    <property type="project" value="UniProtKB-UniPathway"/>
</dbReference>
<proteinExistence type="predicted"/>